<dbReference type="PANTHER" id="PTHR11851">
    <property type="entry name" value="METALLOPROTEASE"/>
    <property type="match status" value="1"/>
</dbReference>
<dbReference type="MEROPS" id="M16.019"/>
<comment type="cofactor">
    <cofactor evidence="1">
        <name>Zn(2+)</name>
        <dbReference type="ChEBI" id="CHEBI:29105"/>
    </cofactor>
</comment>
<evidence type="ECO:0000256" key="3">
    <source>
        <dbReference type="RuleBase" id="RU004447"/>
    </source>
</evidence>
<dbReference type="EMBL" id="AMXD01000057">
    <property type="protein sequence ID" value="ENO85323.1"/>
    <property type="molecule type" value="Genomic_DNA"/>
</dbReference>
<comment type="caution">
    <text evidence="7">The sequence shown here is derived from an EMBL/GenBank/DDBJ whole genome shotgun (WGS) entry which is preliminary data.</text>
</comment>
<dbReference type="Proteomes" id="UP000013042">
    <property type="component" value="Unassembled WGS sequence"/>
</dbReference>
<accession>N6YT28</accession>
<dbReference type="InterPro" id="IPR001431">
    <property type="entry name" value="Pept_M16_Zn_BS"/>
</dbReference>
<name>N6YT28_THASP</name>
<dbReference type="InterPro" id="IPR007863">
    <property type="entry name" value="Peptidase_M16_C"/>
</dbReference>
<evidence type="ECO:0000313" key="7">
    <source>
        <dbReference type="EMBL" id="ENO85323.1"/>
    </source>
</evidence>
<evidence type="ECO:0000256" key="1">
    <source>
        <dbReference type="ARBA" id="ARBA00001947"/>
    </source>
</evidence>
<dbReference type="PANTHER" id="PTHR11851:SF49">
    <property type="entry name" value="MITOCHONDRIAL-PROCESSING PEPTIDASE SUBUNIT ALPHA"/>
    <property type="match status" value="1"/>
</dbReference>
<dbReference type="AlphaFoldDB" id="N6YT28"/>
<evidence type="ECO:0000313" key="8">
    <source>
        <dbReference type="Proteomes" id="UP000013042"/>
    </source>
</evidence>
<comment type="similarity">
    <text evidence="2 3">Belongs to the peptidase M16 family.</text>
</comment>
<dbReference type="InterPro" id="IPR011249">
    <property type="entry name" value="Metalloenz_LuxS/M16"/>
</dbReference>
<organism evidence="7 8">
    <name type="scientific">Thauera aminoaromatica S2</name>
    <dbReference type="NCBI Taxonomy" id="1234381"/>
    <lineage>
        <taxon>Bacteria</taxon>
        <taxon>Pseudomonadati</taxon>
        <taxon>Pseudomonadota</taxon>
        <taxon>Betaproteobacteria</taxon>
        <taxon>Rhodocyclales</taxon>
        <taxon>Zoogloeaceae</taxon>
        <taxon>Thauera</taxon>
    </lineage>
</organism>
<dbReference type="GO" id="GO:0046872">
    <property type="term" value="F:metal ion binding"/>
    <property type="evidence" value="ECO:0007669"/>
    <property type="project" value="InterPro"/>
</dbReference>
<dbReference type="PROSITE" id="PS00143">
    <property type="entry name" value="INSULINASE"/>
    <property type="match status" value="1"/>
</dbReference>
<dbReference type="InterPro" id="IPR011765">
    <property type="entry name" value="Pept_M16_N"/>
</dbReference>
<dbReference type="InterPro" id="IPR050361">
    <property type="entry name" value="MPP/UQCRC_Complex"/>
</dbReference>
<evidence type="ECO:0000256" key="2">
    <source>
        <dbReference type="ARBA" id="ARBA00007261"/>
    </source>
</evidence>
<protein>
    <submittedName>
        <fullName evidence="7">Peptidase M16 domain-containing protein</fullName>
    </submittedName>
</protein>
<dbReference type="Pfam" id="PF00675">
    <property type="entry name" value="Peptidase_M16"/>
    <property type="match status" value="1"/>
</dbReference>
<proteinExistence type="inferred from homology"/>
<evidence type="ECO:0000256" key="4">
    <source>
        <dbReference type="SAM" id="MobiDB-lite"/>
    </source>
</evidence>
<dbReference type="SUPFAM" id="SSF63411">
    <property type="entry name" value="LuxS/MPP-like metallohydrolase"/>
    <property type="match status" value="2"/>
</dbReference>
<dbReference type="Pfam" id="PF05193">
    <property type="entry name" value="Peptidase_M16_C"/>
    <property type="match status" value="1"/>
</dbReference>
<dbReference type="GO" id="GO:0004222">
    <property type="term" value="F:metalloendopeptidase activity"/>
    <property type="evidence" value="ECO:0007669"/>
    <property type="project" value="InterPro"/>
</dbReference>
<dbReference type="Gene3D" id="3.30.830.10">
    <property type="entry name" value="Metalloenzyme, LuxS/M16 peptidase-like"/>
    <property type="match status" value="2"/>
</dbReference>
<evidence type="ECO:0000259" key="5">
    <source>
        <dbReference type="Pfam" id="PF00675"/>
    </source>
</evidence>
<reference evidence="7 8" key="1">
    <citation type="submission" date="2012-09" db="EMBL/GenBank/DDBJ databases">
        <title>Draft Genome Sequences of 6 Strains from Genus Thauera.</title>
        <authorList>
            <person name="Liu B."/>
            <person name="Shapleigh J.P."/>
            <person name="Frostegard A.H."/>
        </authorList>
    </citation>
    <scope>NUCLEOTIDE SEQUENCE [LARGE SCALE GENOMIC DNA]</scope>
    <source>
        <strain evidence="7 8">S2</strain>
    </source>
</reference>
<evidence type="ECO:0000259" key="6">
    <source>
        <dbReference type="Pfam" id="PF05193"/>
    </source>
</evidence>
<feature type="domain" description="Peptidase M16 C-terminal" evidence="6">
    <location>
        <begin position="212"/>
        <end position="391"/>
    </location>
</feature>
<dbReference type="GO" id="GO:0006508">
    <property type="term" value="P:proteolysis"/>
    <property type="evidence" value="ECO:0007669"/>
    <property type="project" value="InterPro"/>
</dbReference>
<sequence>MQDNSMFRLPPALRLARLPGSRLARGLLLGATLSAALAPPVLANPFETTLANGMKLIVKEDRRAPSVVHMVWYRTGAMDEPDGVSGVAHVLEHMMFKGTREVGPGEFNRRVAAVGGRDNAFTGKDYTAYFQQVPPAHLPAMMALEADRMKNLVLTDEEFAREIEVVKEERRLRTDDQPRALVFEQLMATAYQAHPYRRPVIGWMPDLEAMRPEDARTWYRRWYAPNNAYLVVVGDVDHREVFRHAEQTYGALPAGELPARRISPEPAQRGPRASTVKAPAELPYLAMAWHVPALRDPANDREAFALDVLAAVLDGYDGARLTRGLVRDQRIAVSVGASYDTGNRGPALFYLHGVPAAGTSPEALAEALRAELRRIADEGISAAELARVKTQAIAAQVYKRDSLMGQAMEIGHLESAGLSWRDEDRLLDGLRAVTAEEVQAVAKRYFDDASLNTARLDPQPLGDKRPRSSFAAPRH</sequence>
<gene>
    <name evidence="7" type="ORF">C665_10569</name>
</gene>
<feature type="domain" description="Peptidase M16 N-terminal" evidence="5">
    <location>
        <begin position="58"/>
        <end position="201"/>
    </location>
</feature>
<feature type="region of interest" description="Disordered" evidence="4">
    <location>
        <begin position="455"/>
        <end position="475"/>
    </location>
</feature>